<evidence type="ECO:0000313" key="1">
    <source>
        <dbReference type="EMBL" id="MFC4353178.1"/>
    </source>
</evidence>
<dbReference type="RefSeq" id="WP_382423553.1">
    <property type="nucleotide sequence ID" value="NZ_JBHSCW010000011.1"/>
</dbReference>
<organism evidence="1 2">
    <name type="scientific">Fodinicurvata halophila</name>
    <dbReference type="NCBI Taxonomy" id="1419723"/>
    <lineage>
        <taxon>Bacteria</taxon>
        <taxon>Pseudomonadati</taxon>
        <taxon>Pseudomonadota</taxon>
        <taxon>Alphaproteobacteria</taxon>
        <taxon>Rhodospirillales</taxon>
        <taxon>Rhodovibrionaceae</taxon>
        <taxon>Fodinicurvata</taxon>
    </lineage>
</organism>
<gene>
    <name evidence="1" type="ORF">ACFOW6_16635</name>
</gene>
<name>A0ABV8UQU5_9PROT</name>
<keyword evidence="2" id="KW-1185">Reference proteome</keyword>
<accession>A0ABV8UQU5</accession>
<sequence>MSDFIPTFPRTVAGTRWREPLSHPEIDALGKRADVLYSLALLSVQERTALLQLYRELQRADRSLSNLLEGKPLPHVEVRPSQAMRGGVAAKKIEHDAGFVARFREYIVRLEHRHGLGDGDADDI</sequence>
<reference evidence="2" key="1">
    <citation type="journal article" date="2019" name="Int. J. Syst. Evol. Microbiol.">
        <title>The Global Catalogue of Microorganisms (GCM) 10K type strain sequencing project: providing services to taxonomists for standard genome sequencing and annotation.</title>
        <authorList>
            <consortium name="The Broad Institute Genomics Platform"/>
            <consortium name="The Broad Institute Genome Sequencing Center for Infectious Disease"/>
            <person name="Wu L."/>
            <person name="Ma J."/>
        </authorList>
    </citation>
    <scope>NUCLEOTIDE SEQUENCE [LARGE SCALE GENOMIC DNA]</scope>
    <source>
        <strain evidence="2">CECT 8472</strain>
    </source>
</reference>
<dbReference type="EMBL" id="JBHSCW010000011">
    <property type="protein sequence ID" value="MFC4353178.1"/>
    <property type="molecule type" value="Genomic_DNA"/>
</dbReference>
<protein>
    <submittedName>
        <fullName evidence="1">Uncharacterized protein</fullName>
    </submittedName>
</protein>
<dbReference type="Proteomes" id="UP001595799">
    <property type="component" value="Unassembled WGS sequence"/>
</dbReference>
<proteinExistence type="predicted"/>
<evidence type="ECO:0000313" key="2">
    <source>
        <dbReference type="Proteomes" id="UP001595799"/>
    </source>
</evidence>
<comment type="caution">
    <text evidence="1">The sequence shown here is derived from an EMBL/GenBank/DDBJ whole genome shotgun (WGS) entry which is preliminary data.</text>
</comment>